<evidence type="ECO:0000313" key="4">
    <source>
        <dbReference type="EMBL" id="NIZ69859.1"/>
    </source>
</evidence>
<dbReference type="NCBIfam" id="NF008036">
    <property type="entry name" value="PRK10768.1"/>
    <property type="match status" value="1"/>
</dbReference>
<dbReference type="GO" id="GO:0045437">
    <property type="term" value="F:uridine nucleosidase activity"/>
    <property type="evidence" value="ECO:0007669"/>
    <property type="project" value="UniProtKB-ARBA"/>
</dbReference>
<name>A0A968KUS2_9SPIO</name>
<organism evidence="4 5">
    <name type="scientific">Entomospira culicis</name>
    <dbReference type="NCBI Taxonomy" id="2719989"/>
    <lineage>
        <taxon>Bacteria</taxon>
        <taxon>Pseudomonadati</taxon>
        <taxon>Spirochaetota</taxon>
        <taxon>Spirochaetia</taxon>
        <taxon>Spirochaetales</taxon>
        <taxon>Spirochaetaceae</taxon>
        <taxon>Entomospira</taxon>
    </lineage>
</organism>
<dbReference type="Gene3D" id="3.90.245.10">
    <property type="entry name" value="Ribonucleoside hydrolase-like"/>
    <property type="match status" value="1"/>
</dbReference>
<dbReference type="InterPro" id="IPR015910">
    <property type="entry name" value="I/U_nuclsd_hydro_CS"/>
</dbReference>
<dbReference type="GO" id="GO:0008477">
    <property type="term" value="F:purine nucleosidase activity"/>
    <property type="evidence" value="ECO:0007669"/>
    <property type="project" value="TreeGrafter"/>
</dbReference>
<evidence type="ECO:0000256" key="1">
    <source>
        <dbReference type="ARBA" id="ARBA00022801"/>
    </source>
</evidence>
<dbReference type="Proteomes" id="UP000778951">
    <property type="component" value="Unassembled WGS sequence"/>
</dbReference>
<evidence type="ECO:0000256" key="2">
    <source>
        <dbReference type="ARBA" id="ARBA00023295"/>
    </source>
</evidence>
<reference evidence="4" key="1">
    <citation type="submission" date="2020-03" db="EMBL/GenBank/DDBJ databases">
        <title>Spirochaetal bacteria isolated from arthropods constitute a novel genus Entomospira genus novum within the order Spirochaetales.</title>
        <authorList>
            <person name="Grana-Miraglia L."/>
            <person name="Sikutova S."/>
            <person name="Fingerle V."/>
            <person name="Sing A."/>
            <person name="Castillo-Ramirez S."/>
            <person name="Margos G."/>
            <person name="Rudolf I."/>
        </authorList>
    </citation>
    <scope>NUCLEOTIDE SEQUENCE</scope>
    <source>
        <strain evidence="4">BR149</strain>
    </source>
</reference>
<keyword evidence="5" id="KW-1185">Reference proteome</keyword>
<accession>A0A968KUS2</accession>
<dbReference type="AlphaFoldDB" id="A0A968KUS2"/>
<evidence type="ECO:0000313" key="5">
    <source>
        <dbReference type="Proteomes" id="UP000778951"/>
    </source>
</evidence>
<evidence type="ECO:0000259" key="3">
    <source>
        <dbReference type="Pfam" id="PF01156"/>
    </source>
</evidence>
<dbReference type="InterPro" id="IPR023186">
    <property type="entry name" value="IUNH"/>
</dbReference>
<dbReference type="SUPFAM" id="SSF53590">
    <property type="entry name" value="Nucleoside hydrolase"/>
    <property type="match status" value="1"/>
</dbReference>
<dbReference type="InterPro" id="IPR036452">
    <property type="entry name" value="Ribo_hydro-like"/>
</dbReference>
<dbReference type="EMBL" id="JAATLM010000001">
    <property type="protein sequence ID" value="NIZ69859.1"/>
    <property type="molecule type" value="Genomic_DNA"/>
</dbReference>
<keyword evidence="2" id="KW-0326">Glycosidase</keyword>
<proteinExistence type="predicted"/>
<comment type="caution">
    <text evidence="4">The sequence shown here is derived from an EMBL/GenBank/DDBJ whole genome shotgun (WGS) entry which is preliminary data.</text>
</comment>
<dbReference type="PANTHER" id="PTHR12304:SF15">
    <property type="entry name" value="NON-SPECIFIC RIBONUCLEOSIDE HYDROLASE RIHC"/>
    <property type="match status" value="1"/>
</dbReference>
<sequence length="307" mass="33550">MSKRPIIIDTDPGIDDAIAIAIALFSEELDVRLITTVAGNVGLENVTNNTLKLLAFWQKDVPVAKGAARPLVLPLIDAANVHGLSGMDGYDFPSPAKHNLLSIHAVEAIYQELVSSKEKITLVPIAPLTNIALLLRMHPDAVEYIEEIVLMGGSTTRGNKGVMSEFNIATDPEAAKIVFDCGLPIVMVGLDVGWKALVYREDSDKIMQMGATGEMMVSLFQKYRSGTFNTGLKMYDPCVMAYLLQPEMFEVIPGVVDIELDGKMTKGMTIVDFRGYLGDRPKNARVCVDIDGQMFRQWLLASIAACL</sequence>
<dbReference type="PROSITE" id="PS01247">
    <property type="entry name" value="IUNH"/>
    <property type="match status" value="1"/>
</dbReference>
<protein>
    <submittedName>
        <fullName evidence="4">Ribonucleoside hydrolase RihC</fullName>
    </submittedName>
</protein>
<gene>
    <name evidence="4" type="primary">rihC</name>
    <name evidence="4" type="ORF">HCT48_06515</name>
</gene>
<dbReference type="InterPro" id="IPR001910">
    <property type="entry name" value="Inosine/uridine_hydrolase_dom"/>
</dbReference>
<keyword evidence="1 4" id="KW-0378">Hydrolase</keyword>
<dbReference type="CDD" id="cd02651">
    <property type="entry name" value="nuc_hydro_IU_UC_XIUA"/>
    <property type="match status" value="1"/>
</dbReference>
<dbReference type="GO" id="GO:0005829">
    <property type="term" value="C:cytosol"/>
    <property type="evidence" value="ECO:0007669"/>
    <property type="project" value="TreeGrafter"/>
</dbReference>
<dbReference type="RefSeq" id="WP_167695933.1">
    <property type="nucleotide sequence ID" value="NZ_CP118181.1"/>
</dbReference>
<feature type="domain" description="Inosine/uridine-preferring nucleoside hydrolase" evidence="3">
    <location>
        <begin position="6"/>
        <end position="296"/>
    </location>
</feature>
<dbReference type="GO" id="GO:0006152">
    <property type="term" value="P:purine nucleoside catabolic process"/>
    <property type="evidence" value="ECO:0007669"/>
    <property type="project" value="TreeGrafter"/>
</dbReference>
<dbReference type="Pfam" id="PF01156">
    <property type="entry name" value="IU_nuc_hydro"/>
    <property type="match status" value="1"/>
</dbReference>
<dbReference type="PANTHER" id="PTHR12304">
    <property type="entry name" value="INOSINE-URIDINE PREFERRING NUCLEOSIDE HYDROLASE"/>
    <property type="match status" value="1"/>
</dbReference>